<organism evidence="2 3">
    <name type="scientific">Lactuca saligna</name>
    <name type="common">Willowleaf lettuce</name>
    <dbReference type="NCBI Taxonomy" id="75948"/>
    <lineage>
        <taxon>Eukaryota</taxon>
        <taxon>Viridiplantae</taxon>
        <taxon>Streptophyta</taxon>
        <taxon>Embryophyta</taxon>
        <taxon>Tracheophyta</taxon>
        <taxon>Spermatophyta</taxon>
        <taxon>Magnoliopsida</taxon>
        <taxon>eudicotyledons</taxon>
        <taxon>Gunneridae</taxon>
        <taxon>Pentapetalae</taxon>
        <taxon>asterids</taxon>
        <taxon>campanulids</taxon>
        <taxon>Asterales</taxon>
        <taxon>Asteraceae</taxon>
        <taxon>Cichorioideae</taxon>
        <taxon>Cichorieae</taxon>
        <taxon>Lactucinae</taxon>
        <taxon>Lactuca</taxon>
    </lineage>
</organism>
<gene>
    <name evidence="2" type="ORF">LSALG_LOCUS14403</name>
</gene>
<dbReference type="AlphaFoldDB" id="A0AA35YI33"/>
<proteinExistence type="predicted"/>
<accession>A0AA35YI33</accession>
<dbReference type="Proteomes" id="UP001177003">
    <property type="component" value="Chromosome 3"/>
</dbReference>
<reference evidence="2" key="1">
    <citation type="submission" date="2023-04" db="EMBL/GenBank/DDBJ databases">
        <authorList>
            <person name="Vijverberg K."/>
            <person name="Xiong W."/>
            <person name="Schranz E."/>
        </authorList>
    </citation>
    <scope>NUCLEOTIDE SEQUENCE</scope>
</reference>
<evidence type="ECO:0000313" key="3">
    <source>
        <dbReference type="Proteomes" id="UP001177003"/>
    </source>
</evidence>
<evidence type="ECO:0000313" key="2">
    <source>
        <dbReference type="EMBL" id="CAI9274322.1"/>
    </source>
</evidence>
<dbReference type="EMBL" id="OX465079">
    <property type="protein sequence ID" value="CAI9274322.1"/>
    <property type="molecule type" value="Genomic_DNA"/>
</dbReference>
<feature type="region of interest" description="Disordered" evidence="1">
    <location>
        <begin position="67"/>
        <end position="107"/>
    </location>
</feature>
<keyword evidence="3" id="KW-1185">Reference proteome</keyword>
<feature type="compositionally biased region" description="Low complexity" evidence="1">
    <location>
        <begin position="77"/>
        <end position="107"/>
    </location>
</feature>
<protein>
    <submittedName>
        <fullName evidence="2">Uncharacterized protein</fullName>
    </submittedName>
</protein>
<evidence type="ECO:0000256" key="1">
    <source>
        <dbReference type="SAM" id="MobiDB-lite"/>
    </source>
</evidence>
<name>A0AA35YI33_LACSI</name>
<sequence>MVLSFSFIMPLRKDPSTDATPPTIQEQLSTLIAISTANLHHLDVIITQLTTINTLMINIQIETMAKIMSPPPPLPPQNQQRRPPRSRLPTTMLSTPPLPPSQRSLSP</sequence>